<proteinExistence type="predicted"/>
<dbReference type="EMBL" id="QKXC01000315">
    <property type="protein sequence ID" value="RBR07479.1"/>
    <property type="molecule type" value="Genomic_DNA"/>
</dbReference>
<dbReference type="Gene3D" id="2.60.110.10">
    <property type="entry name" value="Thaumatin"/>
    <property type="match status" value="1"/>
</dbReference>
<evidence type="ECO:0000313" key="4">
    <source>
        <dbReference type="EMBL" id="RBR07479.1"/>
    </source>
</evidence>
<gene>
    <name evidence="4" type="ORF">FIESC28_10637</name>
</gene>
<dbReference type="CDD" id="cd09220">
    <property type="entry name" value="GH64-GluB-like"/>
    <property type="match status" value="1"/>
</dbReference>
<organism evidence="4 5">
    <name type="scientific">Fusarium coffeatum</name>
    <dbReference type="NCBI Taxonomy" id="231269"/>
    <lineage>
        <taxon>Eukaryota</taxon>
        <taxon>Fungi</taxon>
        <taxon>Dikarya</taxon>
        <taxon>Ascomycota</taxon>
        <taxon>Pezizomycotina</taxon>
        <taxon>Sordariomycetes</taxon>
        <taxon>Hypocreomycetidae</taxon>
        <taxon>Hypocreales</taxon>
        <taxon>Nectriaceae</taxon>
        <taxon>Fusarium</taxon>
        <taxon>Fusarium incarnatum-equiseti species complex</taxon>
    </lineage>
</organism>
<keyword evidence="5" id="KW-1185">Reference proteome</keyword>
<name>A0A366QRE1_9HYPO</name>
<dbReference type="InterPro" id="IPR032477">
    <property type="entry name" value="Glyco_hydro_64"/>
</dbReference>
<sequence>MIVSLGVLTTVVRLASGVCDCGYSLQGFEGEGLVVFMDRLETNFSQLQSIAQSHNWVAQGFTVSAEDGRGNYSKTFEPSNVVIQATQPRDEPGQDPGVELHVSSVISKDNAIPASEIDTTRLDLHWGSFRAGMKLTDTGGTCAAFFWYFNDTQEIDVEFLSREFDHDGGVYPINLVVQSMASLEAGYDASKTGNFERVNLEFDPTDTFHEYRFDYIPGHVLFYADGKLLARMEGSDMPSAGGHLILQHWSNGNPLWSGGPPTKEATVTVSYVNAYFNSSDHGRQSYLERQCDRTSRKASVCAIRNIANATSPEGYLGDNDQNDAAESKAMPTEPFLDIVLTNHTDSKALFAHVTGRDEQGVVMLLADGETVHRPKSPSEILQPLDADIAIPVGGPGAQKTVRIPHIFGGRIWFCKGTPLTFLLNPGPAVVEPSVMNPTDPNFDADWGFCEFTYNNDQLYINVSYVDFVSLPIGLELENEAGQVTHVPGLPKDGLSQVCERLKRQGEKDGAGWEKLVVKSKSGSNLRALSINAAAELHPGLLEDYFAPEIDAAWKRYENEDIEINTQAEWGDVKGRVHHGKLVFKDVGKDKLKFSFEKPSTRDIVSCSSGPFAGGPDVTPAQLNVGARLAAALNRTTLSANCRQPEGEKVEQYYCNGGGQGRTNHYSRICHEVTLEGKGYAFPYDDVGASGGVDQSGFLNDGRPKLLTIHVGGRD</sequence>
<evidence type="ECO:0000256" key="1">
    <source>
        <dbReference type="SAM" id="SignalP"/>
    </source>
</evidence>
<accession>A0A366QRE1</accession>
<dbReference type="PROSITE" id="PS51762">
    <property type="entry name" value="GH16_2"/>
    <property type="match status" value="1"/>
</dbReference>
<comment type="caution">
    <text evidence="4">The sequence shown here is derived from an EMBL/GenBank/DDBJ whole genome shotgun (WGS) entry which is preliminary data.</text>
</comment>
<dbReference type="Pfam" id="PF00722">
    <property type="entry name" value="Glyco_hydro_16"/>
    <property type="match status" value="1"/>
</dbReference>
<dbReference type="GeneID" id="42000064"/>
<evidence type="ECO:0000313" key="5">
    <source>
        <dbReference type="Proteomes" id="UP000253153"/>
    </source>
</evidence>
<feature type="signal peptide" evidence="1">
    <location>
        <begin position="1"/>
        <end position="17"/>
    </location>
</feature>
<dbReference type="OrthoDB" id="5290283at2759"/>
<feature type="chain" id="PRO_5016752798" evidence="1">
    <location>
        <begin position="18"/>
        <end position="714"/>
    </location>
</feature>
<dbReference type="Pfam" id="PF16483">
    <property type="entry name" value="Glyco_hydro_64"/>
    <property type="match status" value="1"/>
</dbReference>
<dbReference type="PANTHER" id="PTHR38165">
    <property type="match status" value="1"/>
</dbReference>
<dbReference type="CDD" id="cd00413">
    <property type="entry name" value="Glyco_hydrolase_16"/>
    <property type="match status" value="1"/>
</dbReference>
<dbReference type="Proteomes" id="UP000253153">
    <property type="component" value="Unassembled WGS sequence"/>
</dbReference>
<dbReference type="PANTHER" id="PTHR38165:SF1">
    <property type="entry name" value="GLUCANASE B"/>
    <property type="match status" value="1"/>
</dbReference>
<dbReference type="Gene3D" id="3.30.920.50">
    <property type="entry name" value="Beta-1,3-glucanase, C-terminal domain"/>
    <property type="match status" value="1"/>
</dbReference>
<dbReference type="Gene3D" id="2.60.120.200">
    <property type="match status" value="1"/>
</dbReference>
<dbReference type="InterPro" id="IPR000757">
    <property type="entry name" value="Beta-glucanase-like"/>
</dbReference>
<dbReference type="AlphaFoldDB" id="A0A366QRE1"/>
<evidence type="ECO:0000259" key="3">
    <source>
        <dbReference type="PROSITE" id="PS52006"/>
    </source>
</evidence>
<dbReference type="InterPro" id="IPR042517">
    <property type="entry name" value="Glyco_hydro_64_N_2"/>
</dbReference>
<dbReference type="SUPFAM" id="SSF49899">
    <property type="entry name" value="Concanavalin A-like lectins/glucanases"/>
    <property type="match status" value="1"/>
</dbReference>
<reference evidence="4 5" key="1">
    <citation type="submission" date="2018-06" db="EMBL/GenBank/DDBJ databases">
        <title>Fusarium incarnatum-equiseti species complex species 28.</title>
        <authorList>
            <person name="Gardiner D.M."/>
        </authorList>
    </citation>
    <scope>NUCLEOTIDE SEQUENCE [LARGE SCALE GENOMIC DNA]</scope>
    <source>
        <strain evidence="4 5">FIESC_28</strain>
    </source>
</reference>
<dbReference type="RefSeq" id="XP_031011192.1">
    <property type="nucleotide sequence ID" value="XM_031164768.1"/>
</dbReference>
<feature type="domain" description="GH16" evidence="2">
    <location>
        <begin position="70"/>
        <end position="280"/>
    </location>
</feature>
<keyword evidence="1" id="KW-0732">Signal</keyword>
<evidence type="ECO:0000259" key="2">
    <source>
        <dbReference type="PROSITE" id="PS51762"/>
    </source>
</evidence>
<feature type="domain" description="GH64" evidence="3">
    <location>
        <begin position="333"/>
        <end position="697"/>
    </location>
</feature>
<dbReference type="PROSITE" id="PS52006">
    <property type="entry name" value="GH64"/>
    <property type="match status" value="1"/>
</dbReference>
<dbReference type="InterPro" id="IPR037398">
    <property type="entry name" value="Glyco_hydro_64_fam"/>
</dbReference>
<dbReference type="GO" id="GO:0005975">
    <property type="term" value="P:carbohydrate metabolic process"/>
    <property type="evidence" value="ECO:0007669"/>
    <property type="project" value="InterPro"/>
</dbReference>
<protein>
    <submittedName>
        <fullName evidence="4">Uncharacterized protein</fullName>
    </submittedName>
</protein>
<dbReference type="GO" id="GO:0004553">
    <property type="term" value="F:hydrolase activity, hydrolyzing O-glycosyl compounds"/>
    <property type="evidence" value="ECO:0007669"/>
    <property type="project" value="InterPro"/>
</dbReference>
<dbReference type="InterPro" id="IPR037176">
    <property type="entry name" value="Osmotin/thaumatin-like_sf"/>
</dbReference>
<dbReference type="InterPro" id="IPR013320">
    <property type="entry name" value="ConA-like_dom_sf"/>
</dbReference>